<protein>
    <submittedName>
        <fullName evidence="4">Alpha/beta hydrolase</fullName>
    </submittedName>
</protein>
<reference evidence="5" key="1">
    <citation type="submission" date="2019-01" db="EMBL/GenBank/DDBJ databases">
        <title>Cytophagaceae bacterium strain CAR-16.</title>
        <authorList>
            <person name="Chen W.-M."/>
        </authorList>
    </citation>
    <scope>NUCLEOTIDE SEQUENCE [LARGE SCALE GENOMIC DNA]</scope>
    <source>
        <strain evidence="5">CHR27</strain>
    </source>
</reference>
<dbReference type="RefSeq" id="WP_129402565.1">
    <property type="nucleotide sequence ID" value="NZ_SBKP01000001.1"/>
</dbReference>
<dbReference type="InterPro" id="IPR029058">
    <property type="entry name" value="AB_hydrolase_fold"/>
</dbReference>
<dbReference type="InterPro" id="IPR019826">
    <property type="entry name" value="Carboxylesterase_B_AS"/>
</dbReference>
<feature type="domain" description="BD-FAE-like" evidence="3">
    <location>
        <begin position="56"/>
        <end position="240"/>
    </location>
</feature>
<accession>A0A4Q1KLF9</accession>
<dbReference type="PANTHER" id="PTHR48081:SF33">
    <property type="entry name" value="KYNURENINE FORMAMIDASE"/>
    <property type="match status" value="1"/>
</dbReference>
<evidence type="ECO:0000313" key="5">
    <source>
        <dbReference type="Proteomes" id="UP000290958"/>
    </source>
</evidence>
<dbReference type="PROSITE" id="PS00122">
    <property type="entry name" value="CARBOXYLESTERASE_B_1"/>
    <property type="match status" value="1"/>
</dbReference>
<dbReference type="Gene3D" id="3.40.50.1820">
    <property type="entry name" value="alpha/beta hydrolase"/>
    <property type="match status" value="1"/>
</dbReference>
<feature type="signal peptide" evidence="2">
    <location>
        <begin position="1"/>
        <end position="21"/>
    </location>
</feature>
<evidence type="ECO:0000313" key="4">
    <source>
        <dbReference type="EMBL" id="RXR30781.1"/>
    </source>
</evidence>
<dbReference type="GO" id="GO:0016787">
    <property type="term" value="F:hydrolase activity"/>
    <property type="evidence" value="ECO:0007669"/>
    <property type="project" value="UniProtKB-KW"/>
</dbReference>
<keyword evidence="1 4" id="KW-0378">Hydrolase</keyword>
<comment type="caution">
    <text evidence="4">The sequence shown here is derived from an EMBL/GenBank/DDBJ whole genome shotgun (WGS) entry which is preliminary data.</text>
</comment>
<dbReference type="OrthoDB" id="9771666at2"/>
<evidence type="ECO:0000256" key="2">
    <source>
        <dbReference type="SAM" id="SignalP"/>
    </source>
</evidence>
<organism evidence="4 5">
    <name type="scientific">Sphingobium fluviale</name>
    <dbReference type="NCBI Taxonomy" id="2506423"/>
    <lineage>
        <taxon>Bacteria</taxon>
        <taxon>Pseudomonadati</taxon>
        <taxon>Pseudomonadota</taxon>
        <taxon>Alphaproteobacteria</taxon>
        <taxon>Sphingomonadales</taxon>
        <taxon>Sphingomonadaceae</taxon>
        <taxon>Sphingobium</taxon>
    </lineage>
</organism>
<dbReference type="InterPro" id="IPR006311">
    <property type="entry name" value="TAT_signal"/>
</dbReference>
<name>A0A4Q1KLF9_9SPHN</name>
<evidence type="ECO:0000256" key="1">
    <source>
        <dbReference type="ARBA" id="ARBA00022801"/>
    </source>
</evidence>
<dbReference type="AlphaFoldDB" id="A0A4Q1KLF9"/>
<sequence length="287" mass="31498">MKRRRLFLGALGLLAGAASIAAWKPLTAFNLLVPKDDTAGRVQTDLAYGPLPRQRLDIYRPVRPDKNLPVIVFLYGGAWDSGRRQDYAFVGQALASRGYLVVIPDYRLVPEVRFPDFLRDCALALQWTRANAAKFGGDGDRVVLAGHSAGAYNAAMLALDPRWLGGNRTAVRGLVTLAGPFDILPLDDPASIAAFSHWPRLQETQPVHFANPNALPVLLLHGADDNRVRPRNSLRLKAELDRVGAKADLHLYPDMSHAGILLALAQPLRGTAPALNDIDHFTRRVTR</sequence>
<dbReference type="InterPro" id="IPR049492">
    <property type="entry name" value="BD-FAE-like_dom"/>
</dbReference>
<keyword evidence="2" id="KW-0732">Signal</keyword>
<dbReference type="Proteomes" id="UP000290958">
    <property type="component" value="Unassembled WGS sequence"/>
</dbReference>
<dbReference type="Pfam" id="PF20434">
    <property type="entry name" value="BD-FAE"/>
    <property type="match status" value="1"/>
</dbReference>
<feature type="chain" id="PRO_5020509562" evidence="2">
    <location>
        <begin position="22"/>
        <end position="287"/>
    </location>
</feature>
<dbReference type="PANTHER" id="PTHR48081">
    <property type="entry name" value="AB HYDROLASE SUPERFAMILY PROTEIN C4A8.06C"/>
    <property type="match status" value="1"/>
</dbReference>
<evidence type="ECO:0000259" key="3">
    <source>
        <dbReference type="Pfam" id="PF20434"/>
    </source>
</evidence>
<gene>
    <name evidence="4" type="ORF">EQG66_00320</name>
</gene>
<dbReference type="EMBL" id="SBKP01000001">
    <property type="protein sequence ID" value="RXR30781.1"/>
    <property type="molecule type" value="Genomic_DNA"/>
</dbReference>
<keyword evidence="5" id="KW-1185">Reference proteome</keyword>
<dbReference type="InterPro" id="IPR050300">
    <property type="entry name" value="GDXG_lipolytic_enzyme"/>
</dbReference>
<proteinExistence type="predicted"/>
<dbReference type="SUPFAM" id="SSF53474">
    <property type="entry name" value="alpha/beta-Hydrolases"/>
    <property type="match status" value="1"/>
</dbReference>
<dbReference type="PROSITE" id="PS51318">
    <property type="entry name" value="TAT"/>
    <property type="match status" value="1"/>
</dbReference>